<accession>X1CU16</accession>
<feature type="non-terminal residue" evidence="2">
    <location>
        <position position="79"/>
    </location>
</feature>
<dbReference type="EMBL" id="BART01011651">
    <property type="protein sequence ID" value="GAG87721.1"/>
    <property type="molecule type" value="Genomic_DNA"/>
</dbReference>
<dbReference type="AlphaFoldDB" id="X1CU16"/>
<evidence type="ECO:0000256" key="1">
    <source>
        <dbReference type="SAM" id="MobiDB-lite"/>
    </source>
</evidence>
<gene>
    <name evidence="2" type="ORF">S01H4_24712</name>
</gene>
<feature type="compositionally biased region" description="Basic and acidic residues" evidence="1">
    <location>
        <begin position="15"/>
        <end position="28"/>
    </location>
</feature>
<evidence type="ECO:0000313" key="2">
    <source>
        <dbReference type="EMBL" id="GAG87721.1"/>
    </source>
</evidence>
<comment type="caution">
    <text evidence="2">The sequence shown here is derived from an EMBL/GenBank/DDBJ whole genome shotgun (WGS) entry which is preliminary data.</text>
</comment>
<feature type="region of interest" description="Disordered" evidence="1">
    <location>
        <begin position="1"/>
        <end position="29"/>
    </location>
</feature>
<name>X1CU16_9ZZZZ</name>
<protein>
    <submittedName>
        <fullName evidence="2">Uncharacterized protein</fullName>
    </submittedName>
</protein>
<organism evidence="2">
    <name type="scientific">marine sediment metagenome</name>
    <dbReference type="NCBI Taxonomy" id="412755"/>
    <lineage>
        <taxon>unclassified sequences</taxon>
        <taxon>metagenomes</taxon>
        <taxon>ecological metagenomes</taxon>
    </lineage>
</organism>
<sequence length="79" mass="9144">MKKGIDIGKKQILGEQEKRRKEAEEKPTDYVQQLSDYGKQINKIIRAEKERLLGKRSEVQALELVLNSCRELDSTIKSL</sequence>
<reference evidence="2" key="1">
    <citation type="journal article" date="2014" name="Front. Microbiol.">
        <title>High frequency of phylogenetically diverse reductive dehalogenase-homologous genes in deep subseafloor sedimentary metagenomes.</title>
        <authorList>
            <person name="Kawai M."/>
            <person name="Futagami T."/>
            <person name="Toyoda A."/>
            <person name="Takaki Y."/>
            <person name="Nishi S."/>
            <person name="Hori S."/>
            <person name="Arai W."/>
            <person name="Tsubouchi T."/>
            <person name="Morono Y."/>
            <person name="Uchiyama I."/>
            <person name="Ito T."/>
            <person name="Fujiyama A."/>
            <person name="Inagaki F."/>
            <person name="Takami H."/>
        </authorList>
    </citation>
    <scope>NUCLEOTIDE SEQUENCE</scope>
    <source>
        <strain evidence="2">Expedition CK06-06</strain>
    </source>
</reference>
<proteinExistence type="predicted"/>